<organism evidence="3 4">
    <name type="scientific">Polyangium fumosum</name>
    <dbReference type="NCBI Taxonomy" id="889272"/>
    <lineage>
        <taxon>Bacteria</taxon>
        <taxon>Pseudomonadati</taxon>
        <taxon>Myxococcota</taxon>
        <taxon>Polyangia</taxon>
        <taxon>Polyangiales</taxon>
        <taxon>Polyangiaceae</taxon>
        <taxon>Polyangium</taxon>
    </lineage>
</organism>
<comment type="caution">
    <text evidence="3">The sequence shown here is derived from an EMBL/GenBank/DDBJ whole genome shotgun (WGS) entry which is preliminary data.</text>
</comment>
<dbReference type="EMBL" id="SSMQ01000024">
    <property type="protein sequence ID" value="TKD04434.1"/>
    <property type="molecule type" value="Genomic_DNA"/>
</dbReference>
<evidence type="ECO:0000256" key="1">
    <source>
        <dbReference type="SAM" id="MobiDB-lite"/>
    </source>
</evidence>
<evidence type="ECO:0000313" key="3">
    <source>
        <dbReference type="EMBL" id="TKD04434.1"/>
    </source>
</evidence>
<feature type="signal peptide" evidence="2">
    <location>
        <begin position="1"/>
        <end position="23"/>
    </location>
</feature>
<proteinExistence type="predicted"/>
<evidence type="ECO:0000313" key="4">
    <source>
        <dbReference type="Proteomes" id="UP000309215"/>
    </source>
</evidence>
<feature type="chain" id="PRO_5020426472" evidence="2">
    <location>
        <begin position="24"/>
        <end position="256"/>
    </location>
</feature>
<evidence type="ECO:0000256" key="2">
    <source>
        <dbReference type="SAM" id="SignalP"/>
    </source>
</evidence>
<protein>
    <submittedName>
        <fullName evidence="3">DNA-directed RNA polymerase</fullName>
    </submittedName>
</protein>
<dbReference type="GO" id="GO:0000428">
    <property type="term" value="C:DNA-directed RNA polymerase complex"/>
    <property type="evidence" value="ECO:0007669"/>
    <property type="project" value="UniProtKB-KW"/>
</dbReference>
<sequence>MLARPALLASLVLVALSGLTGCASLVPFTHEIRTEHGLTDDEVKNLQFYSSHGITLRREVESGGRKITPGHKLLLISGKQIEEVVIPAKTPGVAVKVGPRALAVSFEPGTSLVFTVKGSRLAGGLGAQLGLAERSPQLMRDDRGFLRPLALDPSPASPFERRVTNLLGQQFAQPPNPFPGNDSGNEPLPGSSTVAGDDASGNYWLDTDSAGRISFAGKLWNSEEDSMQAHLLIDSDLLEEVDKKRNVLHGVKLEPK</sequence>
<dbReference type="OrthoDB" id="5503893at2"/>
<accession>A0A4U1JB59</accession>
<keyword evidence="3" id="KW-0804">Transcription</keyword>
<dbReference type="PROSITE" id="PS51257">
    <property type="entry name" value="PROKAR_LIPOPROTEIN"/>
    <property type="match status" value="1"/>
</dbReference>
<keyword evidence="2" id="KW-0732">Signal</keyword>
<dbReference type="AlphaFoldDB" id="A0A4U1JB59"/>
<dbReference type="Proteomes" id="UP000309215">
    <property type="component" value="Unassembled WGS sequence"/>
</dbReference>
<keyword evidence="3" id="KW-0240">DNA-directed RNA polymerase</keyword>
<feature type="region of interest" description="Disordered" evidence="1">
    <location>
        <begin position="170"/>
        <end position="200"/>
    </location>
</feature>
<name>A0A4U1JB59_9BACT</name>
<keyword evidence="4" id="KW-1185">Reference proteome</keyword>
<gene>
    <name evidence="3" type="ORF">E8A74_22750</name>
</gene>
<dbReference type="RefSeq" id="WP_136931159.1">
    <property type="nucleotide sequence ID" value="NZ_SSMQ01000024.1"/>
</dbReference>
<reference evidence="3 4" key="1">
    <citation type="submission" date="2019-04" db="EMBL/GenBank/DDBJ databases">
        <authorList>
            <person name="Li Y."/>
            <person name="Wang J."/>
        </authorList>
    </citation>
    <scope>NUCLEOTIDE SEQUENCE [LARGE SCALE GENOMIC DNA]</scope>
    <source>
        <strain evidence="3 4">DSM 14668</strain>
    </source>
</reference>